<feature type="transmembrane region" description="Helical" evidence="2">
    <location>
        <begin position="206"/>
        <end position="230"/>
    </location>
</feature>
<dbReference type="EMBL" id="JAXIVS010000022">
    <property type="protein sequence ID" value="MDY7232697.1"/>
    <property type="molecule type" value="Genomic_DNA"/>
</dbReference>
<keyword evidence="2" id="KW-0812">Transmembrane</keyword>
<proteinExistence type="predicted"/>
<dbReference type="Gene3D" id="1.20.1250.20">
    <property type="entry name" value="MFS general substrate transporter like domains"/>
    <property type="match status" value="1"/>
</dbReference>
<feature type="region of interest" description="Disordered" evidence="1">
    <location>
        <begin position="392"/>
        <end position="413"/>
    </location>
</feature>
<feature type="transmembrane region" description="Helical" evidence="2">
    <location>
        <begin position="139"/>
        <end position="158"/>
    </location>
</feature>
<name>A0ABU5HGW2_9BACT</name>
<reference evidence="3 4" key="1">
    <citation type="submission" date="2023-12" db="EMBL/GenBank/DDBJ databases">
        <title>the genome sequence of Hyalangium sp. s54d21.</title>
        <authorList>
            <person name="Zhang X."/>
        </authorList>
    </citation>
    <scope>NUCLEOTIDE SEQUENCE [LARGE SCALE GENOMIC DNA]</scope>
    <source>
        <strain evidence="4">s54d21</strain>
    </source>
</reference>
<comment type="caution">
    <text evidence="3">The sequence shown here is derived from an EMBL/GenBank/DDBJ whole genome shotgun (WGS) entry which is preliminary data.</text>
</comment>
<gene>
    <name evidence="3" type="ORF">SYV04_40300</name>
</gene>
<protein>
    <recommendedName>
        <fullName evidence="5">MFS transporter</fullName>
    </recommendedName>
</protein>
<feature type="transmembrane region" description="Helical" evidence="2">
    <location>
        <begin position="330"/>
        <end position="348"/>
    </location>
</feature>
<keyword evidence="2" id="KW-1133">Transmembrane helix</keyword>
<dbReference type="SUPFAM" id="SSF103473">
    <property type="entry name" value="MFS general substrate transporter"/>
    <property type="match status" value="1"/>
</dbReference>
<accession>A0ABU5HGW2</accession>
<evidence type="ECO:0000313" key="4">
    <source>
        <dbReference type="Proteomes" id="UP001291309"/>
    </source>
</evidence>
<evidence type="ECO:0008006" key="5">
    <source>
        <dbReference type="Google" id="ProtNLM"/>
    </source>
</evidence>
<evidence type="ECO:0000256" key="2">
    <source>
        <dbReference type="SAM" id="Phobius"/>
    </source>
</evidence>
<dbReference type="InterPro" id="IPR036259">
    <property type="entry name" value="MFS_trans_sf"/>
</dbReference>
<evidence type="ECO:0000256" key="1">
    <source>
        <dbReference type="SAM" id="MobiDB-lite"/>
    </source>
</evidence>
<sequence length="413" mass="43329">MRNTTGSAAVTLQDVASVGGLAVNHIVLLLYVQLGFIDRLQQLALGTTQARYVLAAMGLAGFTTSLAAPGLLRARHPVTPLRLGFGVSFVAIALSLASEALPLLVLSAAGMGLGVSLSYICLVAAARPSFRVERVGMKVGLGTGLAYAIGSVPWLFLASPEAKGLASLVACALGVGMTFVPRDAASSERLTTEGGEPEPEKEPAGFWPILAIFFALIWLDSGAFAVIMSTPTLKAASWGTELLQWRNSALHLGSALLGGWLIDRGRLRSTLVLSYVLIVFAIQLLQHSPSLAPLASVGYVSAASLYTVALFAYAPACLGPRRDTRLHGRWILFTLAAWVGSTLGIGMVQDLHFVPSWVMVVAGLVVGSALLVREEGPKSSTALPWLPSSVKFSGESQAVSRTPMAGHSSPRSE</sequence>
<keyword evidence="4" id="KW-1185">Reference proteome</keyword>
<feature type="transmembrane region" description="Helical" evidence="2">
    <location>
        <begin position="103"/>
        <end position="127"/>
    </location>
</feature>
<feature type="transmembrane region" description="Helical" evidence="2">
    <location>
        <begin position="297"/>
        <end position="318"/>
    </location>
</feature>
<feature type="transmembrane region" description="Helical" evidence="2">
    <location>
        <begin position="52"/>
        <end position="72"/>
    </location>
</feature>
<dbReference type="RefSeq" id="WP_321551411.1">
    <property type="nucleotide sequence ID" value="NZ_JAXIVS010000022.1"/>
</dbReference>
<feature type="transmembrane region" description="Helical" evidence="2">
    <location>
        <begin position="12"/>
        <end position="32"/>
    </location>
</feature>
<dbReference type="Proteomes" id="UP001291309">
    <property type="component" value="Unassembled WGS sequence"/>
</dbReference>
<keyword evidence="2" id="KW-0472">Membrane</keyword>
<feature type="transmembrane region" description="Helical" evidence="2">
    <location>
        <begin position="354"/>
        <end position="372"/>
    </location>
</feature>
<evidence type="ECO:0000313" key="3">
    <source>
        <dbReference type="EMBL" id="MDY7232697.1"/>
    </source>
</evidence>
<organism evidence="3 4">
    <name type="scientific">Hyalangium rubrum</name>
    <dbReference type="NCBI Taxonomy" id="3103134"/>
    <lineage>
        <taxon>Bacteria</taxon>
        <taxon>Pseudomonadati</taxon>
        <taxon>Myxococcota</taxon>
        <taxon>Myxococcia</taxon>
        <taxon>Myxococcales</taxon>
        <taxon>Cystobacterineae</taxon>
        <taxon>Archangiaceae</taxon>
        <taxon>Hyalangium</taxon>
    </lineage>
</organism>
<feature type="transmembrane region" description="Helical" evidence="2">
    <location>
        <begin position="269"/>
        <end position="285"/>
    </location>
</feature>